<protein>
    <recommendedName>
        <fullName evidence="2">F-box domain-containing protein</fullName>
    </recommendedName>
</protein>
<feature type="compositionally biased region" description="Basic residues" evidence="1">
    <location>
        <begin position="26"/>
        <end position="36"/>
    </location>
</feature>
<evidence type="ECO:0000259" key="2">
    <source>
        <dbReference type="Pfam" id="PF12937"/>
    </source>
</evidence>
<reference evidence="3" key="1">
    <citation type="submission" date="2024-10" db="EMBL/GenBank/DDBJ databases">
        <authorList>
            <person name="Ryan C."/>
        </authorList>
    </citation>
    <scope>NUCLEOTIDE SEQUENCE [LARGE SCALE GENOMIC DNA]</scope>
</reference>
<dbReference type="Gene3D" id="1.20.1280.50">
    <property type="match status" value="1"/>
</dbReference>
<dbReference type="AlphaFoldDB" id="A0ABC8ZN56"/>
<dbReference type="SUPFAM" id="SSF81383">
    <property type="entry name" value="F-box domain"/>
    <property type="match status" value="1"/>
</dbReference>
<organism evidence="3 4">
    <name type="scientific">Urochloa decumbens</name>
    <dbReference type="NCBI Taxonomy" id="240449"/>
    <lineage>
        <taxon>Eukaryota</taxon>
        <taxon>Viridiplantae</taxon>
        <taxon>Streptophyta</taxon>
        <taxon>Embryophyta</taxon>
        <taxon>Tracheophyta</taxon>
        <taxon>Spermatophyta</taxon>
        <taxon>Magnoliopsida</taxon>
        <taxon>Liliopsida</taxon>
        <taxon>Poales</taxon>
        <taxon>Poaceae</taxon>
        <taxon>PACMAD clade</taxon>
        <taxon>Panicoideae</taxon>
        <taxon>Panicodae</taxon>
        <taxon>Paniceae</taxon>
        <taxon>Melinidinae</taxon>
        <taxon>Urochloa</taxon>
    </lineage>
</organism>
<feature type="region of interest" description="Disordered" evidence="1">
    <location>
        <begin position="26"/>
        <end position="47"/>
    </location>
</feature>
<dbReference type="InterPro" id="IPR036047">
    <property type="entry name" value="F-box-like_dom_sf"/>
</dbReference>
<evidence type="ECO:0000313" key="4">
    <source>
        <dbReference type="Proteomes" id="UP001497457"/>
    </source>
</evidence>
<dbReference type="PANTHER" id="PTHR39741">
    <property type="entry name" value="F-BOX DOMAIN CONTAINING PROTEIN, EXPRESSED"/>
    <property type="match status" value="1"/>
</dbReference>
<dbReference type="PANTHER" id="PTHR39741:SF2">
    <property type="entry name" value="F-BOX DOMAIN-CONTAINING PROTEIN"/>
    <property type="match status" value="1"/>
</dbReference>
<dbReference type="CDD" id="cd09917">
    <property type="entry name" value="F-box_SF"/>
    <property type="match status" value="1"/>
</dbReference>
<evidence type="ECO:0000256" key="1">
    <source>
        <dbReference type="SAM" id="MobiDB-lite"/>
    </source>
</evidence>
<dbReference type="Pfam" id="PF12937">
    <property type="entry name" value="F-box-like"/>
    <property type="match status" value="1"/>
</dbReference>
<gene>
    <name evidence="3" type="ORF">URODEC1_LOCUS46256</name>
</gene>
<accession>A0ABC8ZN56</accession>
<dbReference type="EMBL" id="OZ075129">
    <property type="protein sequence ID" value="CAL4963690.1"/>
    <property type="molecule type" value="Genomic_DNA"/>
</dbReference>
<dbReference type="Proteomes" id="UP001497457">
    <property type="component" value="Chromosome 19rd"/>
</dbReference>
<sequence length="351" mass="38664">MLFYRFLVSGISQKIVSIFSAASRTRNKGKQPRKPKSCSSARPAPLAAGDSGGWDFLDWLGPDTSACIFHRLDDPADLARAAAVSRSWRQFVIASGFCKSLCLRICPDLACFTRAAEVTKSPPSPAAHASGASHNAERDHQIYSNLCGALVSPKPSANCIRDCICASSTDRFPAERMQNTLDPREVVGIRPSYWSSKGQDDPDVPESLTYRLCSDLCIVDEIRIRPYQVSFYDHQPIFSSKMVRFRIGSNGDGNHQRVIADGNYTSPEFPMLQENVLQSFKLPRPVLCIGGVLTIELLGRMQKAIDDMYYICICHTEVIGRSFSPSFTVDISDGATILMYLPGGKDTGCDQ</sequence>
<feature type="domain" description="F-box" evidence="2">
    <location>
        <begin position="67"/>
        <end position="95"/>
    </location>
</feature>
<dbReference type="InterPro" id="IPR055336">
    <property type="entry name" value="At4g00755-like"/>
</dbReference>
<keyword evidence="4" id="KW-1185">Reference proteome</keyword>
<proteinExistence type="predicted"/>
<dbReference type="InterPro" id="IPR001810">
    <property type="entry name" value="F-box_dom"/>
</dbReference>
<name>A0ABC8ZN56_9POAL</name>
<evidence type="ECO:0000313" key="3">
    <source>
        <dbReference type="EMBL" id="CAL4963690.1"/>
    </source>
</evidence>